<dbReference type="InterPro" id="IPR000719">
    <property type="entry name" value="Prot_kinase_dom"/>
</dbReference>
<sequence>MEAVSSRRKRLAVGNLEDYEPISFLGKGGFGSVVEARHRATGQTVAIKRLVGNPGQGGQRSAVMREKSFLEA</sequence>
<organism evidence="4 5">
    <name type="scientific">Eleusine coracana subsp. coracana</name>
    <dbReference type="NCBI Taxonomy" id="191504"/>
    <lineage>
        <taxon>Eukaryota</taxon>
        <taxon>Viridiplantae</taxon>
        <taxon>Streptophyta</taxon>
        <taxon>Embryophyta</taxon>
        <taxon>Tracheophyta</taxon>
        <taxon>Spermatophyta</taxon>
        <taxon>Magnoliopsida</taxon>
        <taxon>Liliopsida</taxon>
        <taxon>Poales</taxon>
        <taxon>Poaceae</taxon>
        <taxon>PACMAD clade</taxon>
        <taxon>Chloridoideae</taxon>
        <taxon>Cynodonteae</taxon>
        <taxon>Eleusininae</taxon>
        <taxon>Eleusine</taxon>
    </lineage>
</organism>
<evidence type="ECO:0000313" key="5">
    <source>
        <dbReference type="Proteomes" id="UP001054889"/>
    </source>
</evidence>
<evidence type="ECO:0000259" key="3">
    <source>
        <dbReference type="PROSITE" id="PS50011"/>
    </source>
</evidence>
<keyword evidence="1" id="KW-0067">ATP-binding</keyword>
<evidence type="ECO:0000313" key="4">
    <source>
        <dbReference type="EMBL" id="GJN23820.1"/>
    </source>
</evidence>
<proteinExistence type="predicted"/>
<dbReference type="Gene3D" id="3.30.200.20">
    <property type="entry name" value="Phosphorylase Kinase, domain 1"/>
    <property type="match status" value="1"/>
</dbReference>
<dbReference type="PROSITE" id="PS50011">
    <property type="entry name" value="PROTEIN_KINASE_DOM"/>
    <property type="match status" value="1"/>
</dbReference>
<dbReference type="Proteomes" id="UP001054889">
    <property type="component" value="Unassembled WGS sequence"/>
</dbReference>
<reference evidence="4" key="2">
    <citation type="submission" date="2021-12" db="EMBL/GenBank/DDBJ databases">
        <title>Resequencing data analysis of finger millet.</title>
        <authorList>
            <person name="Hatakeyama M."/>
            <person name="Aluri S."/>
            <person name="Balachadran M.T."/>
            <person name="Sivarajan S.R."/>
            <person name="Poveda L."/>
            <person name="Shimizu-Inatsugi R."/>
            <person name="Schlapbach R."/>
            <person name="Sreeman S.M."/>
            <person name="Shimizu K.K."/>
        </authorList>
    </citation>
    <scope>NUCLEOTIDE SEQUENCE</scope>
</reference>
<feature type="domain" description="Protein kinase" evidence="3">
    <location>
        <begin position="19"/>
        <end position="72"/>
    </location>
</feature>
<dbReference type="PROSITE" id="PS00107">
    <property type="entry name" value="PROTEIN_KINASE_ATP"/>
    <property type="match status" value="1"/>
</dbReference>
<dbReference type="InterPro" id="IPR011009">
    <property type="entry name" value="Kinase-like_dom_sf"/>
</dbReference>
<dbReference type="SUPFAM" id="SSF56112">
    <property type="entry name" value="Protein kinase-like (PK-like)"/>
    <property type="match status" value="1"/>
</dbReference>
<keyword evidence="1" id="KW-0547">Nucleotide-binding</keyword>
<dbReference type="GO" id="GO:0004672">
    <property type="term" value="F:protein kinase activity"/>
    <property type="evidence" value="ECO:0007669"/>
    <property type="project" value="InterPro"/>
</dbReference>
<evidence type="ECO:0000256" key="2">
    <source>
        <dbReference type="SAM" id="MobiDB-lite"/>
    </source>
</evidence>
<accession>A0AAV5ENM5</accession>
<dbReference type="AlphaFoldDB" id="A0AAV5ENM5"/>
<feature type="region of interest" description="Disordered" evidence="2">
    <location>
        <begin position="51"/>
        <end position="72"/>
    </location>
</feature>
<comment type="caution">
    <text evidence="4">The sequence shown here is derived from an EMBL/GenBank/DDBJ whole genome shotgun (WGS) entry which is preliminary data.</text>
</comment>
<reference evidence="4" key="1">
    <citation type="journal article" date="2018" name="DNA Res.">
        <title>Multiple hybrid de novo genome assembly of finger millet, an orphan allotetraploid crop.</title>
        <authorList>
            <person name="Hatakeyama M."/>
            <person name="Aluri S."/>
            <person name="Balachadran M.T."/>
            <person name="Sivarajan S.R."/>
            <person name="Patrignani A."/>
            <person name="Gruter S."/>
            <person name="Poveda L."/>
            <person name="Shimizu-Inatsugi R."/>
            <person name="Baeten J."/>
            <person name="Francoijs K.J."/>
            <person name="Nataraja K.N."/>
            <person name="Reddy Y.A.N."/>
            <person name="Phadnis S."/>
            <person name="Ravikumar R.L."/>
            <person name="Schlapbach R."/>
            <person name="Sreeman S.M."/>
            <person name="Shimizu K.K."/>
        </authorList>
    </citation>
    <scope>NUCLEOTIDE SEQUENCE</scope>
</reference>
<keyword evidence="5" id="KW-1185">Reference proteome</keyword>
<gene>
    <name evidence="4" type="primary">gb11505</name>
    <name evidence="4" type="ORF">PR202_gb11505</name>
</gene>
<dbReference type="EMBL" id="BQKI01000076">
    <property type="protein sequence ID" value="GJN23820.1"/>
    <property type="molecule type" value="Genomic_DNA"/>
</dbReference>
<feature type="compositionally biased region" description="Basic and acidic residues" evidence="2">
    <location>
        <begin position="63"/>
        <end position="72"/>
    </location>
</feature>
<protein>
    <recommendedName>
        <fullName evidence="3">Protein kinase domain-containing protein</fullName>
    </recommendedName>
</protein>
<dbReference type="GO" id="GO:0005524">
    <property type="term" value="F:ATP binding"/>
    <property type="evidence" value="ECO:0007669"/>
    <property type="project" value="UniProtKB-UniRule"/>
</dbReference>
<dbReference type="InterPro" id="IPR017441">
    <property type="entry name" value="Protein_kinase_ATP_BS"/>
</dbReference>
<feature type="binding site" evidence="1">
    <location>
        <position position="48"/>
    </location>
    <ligand>
        <name>ATP</name>
        <dbReference type="ChEBI" id="CHEBI:30616"/>
    </ligand>
</feature>
<name>A0AAV5ENM5_ELECO</name>
<evidence type="ECO:0000256" key="1">
    <source>
        <dbReference type="PROSITE-ProRule" id="PRU10141"/>
    </source>
</evidence>